<evidence type="ECO:0000259" key="5">
    <source>
        <dbReference type="Pfam" id="PF16077"/>
    </source>
</evidence>
<sequence length="234" mass="26576">MAWILQCILLVSLASTHGGEIADARSMREGERAVNLKPNGSYKILNRFVKPFVNKRVDFDAFVFPEVSSKAGNEISPVIPDECKKLGICDDIPNYPEELVSNLIKRALQENGTKFNRDVLEVPQLTERIGPEEENIELCASSERLYAPRAAQDMNNEWHVILNDKQQPQQTFRVEICQQKDSPCSSIAYFQNGYQSMCIQKYMLRRMVALNEQKEAVERPFQVPSCCSCVARAV</sequence>
<feature type="chain" id="PRO_5035471398" description="Spaetzle domain-containing protein" evidence="4">
    <location>
        <begin position="19"/>
        <end position="234"/>
    </location>
</feature>
<evidence type="ECO:0000256" key="3">
    <source>
        <dbReference type="ARBA" id="ARBA00023180"/>
    </source>
</evidence>
<organism evidence="6 7">
    <name type="scientific">Brenthis ino</name>
    <name type="common">lesser marbled fritillary</name>
    <dbReference type="NCBI Taxonomy" id="405034"/>
    <lineage>
        <taxon>Eukaryota</taxon>
        <taxon>Metazoa</taxon>
        <taxon>Ecdysozoa</taxon>
        <taxon>Arthropoda</taxon>
        <taxon>Hexapoda</taxon>
        <taxon>Insecta</taxon>
        <taxon>Pterygota</taxon>
        <taxon>Neoptera</taxon>
        <taxon>Endopterygota</taxon>
        <taxon>Lepidoptera</taxon>
        <taxon>Glossata</taxon>
        <taxon>Ditrysia</taxon>
        <taxon>Papilionoidea</taxon>
        <taxon>Nymphalidae</taxon>
        <taxon>Heliconiinae</taxon>
        <taxon>Argynnini</taxon>
        <taxon>Brenthis</taxon>
    </lineage>
</organism>
<dbReference type="Gene3D" id="2.10.90.10">
    <property type="entry name" value="Cystine-knot cytokines"/>
    <property type="match status" value="1"/>
</dbReference>
<feature type="domain" description="Spaetzle" evidence="5">
    <location>
        <begin position="137"/>
        <end position="230"/>
    </location>
</feature>
<dbReference type="Proteomes" id="UP000838878">
    <property type="component" value="Chromosome 8"/>
</dbReference>
<dbReference type="AlphaFoldDB" id="A0A8J9YE93"/>
<dbReference type="InterPro" id="IPR029034">
    <property type="entry name" value="Cystine-knot_cytokine"/>
</dbReference>
<evidence type="ECO:0000256" key="2">
    <source>
        <dbReference type="ARBA" id="ARBA00023157"/>
    </source>
</evidence>
<dbReference type="PANTHER" id="PTHR23199">
    <property type="entry name" value="NEUROTROPHIN 1-RELATED"/>
    <property type="match status" value="1"/>
</dbReference>
<reference evidence="6" key="1">
    <citation type="submission" date="2021-12" db="EMBL/GenBank/DDBJ databases">
        <authorList>
            <person name="Martin H S."/>
        </authorList>
    </citation>
    <scope>NUCLEOTIDE SEQUENCE</scope>
</reference>
<dbReference type="EMBL" id="OV170228">
    <property type="protein sequence ID" value="CAH0729189.1"/>
    <property type="molecule type" value="Genomic_DNA"/>
</dbReference>
<dbReference type="GO" id="GO:0008083">
    <property type="term" value="F:growth factor activity"/>
    <property type="evidence" value="ECO:0007669"/>
    <property type="project" value="TreeGrafter"/>
</dbReference>
<protein>
    <recommendedName>
        <fullName evidence="5">Spaetzle domain-containing protein</fullName>
    </recommendedName>
</protein>
<dbReference type="InterPro" id="IPR032104">
    <property type="entry name" value="Spaetzle"/>
</dbReference>
<accession>A0A8J9YE93</accession>
<dbReference type="GO" id="GO:0005615">
    <property type="term" value="C:extracellular space"/>
    <property type="evidence" value="ECO:0007669"/>
    <property type="project" value="UniProtKB-ARBA"/>
</dbReference>
<keyword evidence="7" id="KW-1185">Reference proteome</keyword>
<keyword evidence="2" id="KW-1015">Disulfide bond</keyword>
<dbReference type="PANTHER" id="PTHR23199:SF12">
    <property type="entry name" value="NEUROTROPHIN 1-RELATED"/>
    <property type="match status" value="1"/>
</dbReference>
<dbReference type="SUPFAM" id="SSF57501">
    <property type="entry name" value="Cystine-knot cytokines"/>
    <property type="match status" value="1"/>
</dbReference>
<dbReference type="GO" id="GO:0021556">
    <property type="term" value="P:central nervous system formation"/>
    <property type="evidence" value="ECO:0007669"/>
    <property type="project" value="TreeGrafter"/>
</dbReference>
<keyword evidence="1 4" id="KW-0732">Signal</keyword>
<dbReference type="OrthoDB" id="6359065at2759"/>
<name>A0A8J9YE93_9NEOP</name>
<evidence type="ECO:0000256" key="4">
    <source>
        <dbReference type="SAM" id="SignalP"/>
    </source>
</evidence>
<feature type="signal peptide" evidence="4">
    <location>
        <begin position="1"/>
        <end position="18"/>
    </location>
</feature>
<evidence type="ECO:0000313" key="7">
    <source>
        <dbReference type="Proteomes" id="UP000838878"/>
    </source>
</evidence>
<dbReference type="InterPro" id="IPR052444">
    <property type="entry name" value="Spz/Toll_ligand-like"/>
</dbReference>
<evidence type="ECO:0000313" key="6">
    <source>
        <dbReference type="EMBL" id="CAH0729189.1"/>
    </source>
</evidence>
<evidence type="ECO:0000256" key="1">
    <source>
        <dbReference type="ARBA" id="ARBA00022729"/>
    </source>
</evidence>
<dbReference type="GO" id="GO:0045087">
    <property type="term" value="P:innate immune response"/>
    <property type="evidence" value="ECO:0007669"/>
    <property type="project" value="TreeGrafter"/>
</dbReference>
<dbReference type="GO" id="GO:0005121">
    <property type="term" value="F:Toll binding"/>
    <property type="evidence" value="ECO:0007669"/>
    <property type="project" value="TreeGrafter"/>
</dbReference>
<keyword evidence="3" id="KW-0325">Glycoprotein</keyword>
<proteinExistence type="predicted"/>
<feature type="non-terminal residue" evidence="6">
    <location>
        <position position="234"/>
    </location>
</feature>
<gene>
    <name evidence="6" type="ORF">BINO364_LOCUS14325</name>
</gene>
<dbReference type="Pfam" id="PF16077">
    <property type="entry name" value="Spaetzle"/>
    <property type="match status" value="1"/>
</dbReference>